<keyword evidence="1" id="KW-0597">Phosphoprotein</keyword>
<proteinExistence type="predicted"/>
<sequence length="127" mass="13871">MTGASQNPRMLIVDDDDVDREYLRRLLRRADAQVEIVEATDLSSALQHLKEGRVFDCVFLDSRLPDGEGVDLVDRFANTSNVVFLSGSDDQTVNNEALQRGATACFGKGSVTLKILNQTIGLNSRGG</sequence>
<dbReference type="PANTHER" id="PTHR43228">
    <property type="entry name" value="TWO-COMPONENT RESPONSE REGULATOR"/>
    <property type="match status" value="1"/>
</dbReference>
<dbReference type="KEGG" id="sedi:EBB79_08020"/>
<dbReference type="AlphaFoldDB" id="A0A3T0N1F8"/>
<dbReference type="InterPro" id="IPR011006">
    <property type="entry name" value="CheY-like_superfamily"/>
</dbReference>
<feature type="modified residue" description="4-aspartylphosphate" evidence="1">
    <location>
        <position position="61"/>
    </location>
</feature>
<dbReference type="EMBL" id="CP033219">
    <property type="protein sequence ID" value="AZV77845.1"/>
    <property type="molecule type" value="Genomic_DNA"/>
</dbReference>
<feature type="domain" description="Response regulatory" evidence="2">
    <location>
        <begin position="9"/>
        <end position="123"/>
    </location>
</feature>
<evidence type="ECO:0000313" key="4">
    <source>
        <dbReference type="Proteomes" id="UP000283063"/>
    </source>
</evidence>
<accession>A0A3T0N1F8</accession>
<dbReference type="InterPro" id="IPR052048">
    <property type="entry name" value="ST_Response_Regulator"/>
</dbReference>
<dbReference type="GO" id="GO:0000160">
    <property type="term" value="P:phosphorelay signal transduction system"/>
    <property type="evidence" value="ECO:0007669"/>
    <property type="project" value="InterPro"/>
</dbReference>
<gene>
    <name evidence="3" type="ORF">EBB79_08020</name>
</gene>
<dbReference type="CDD" id="cd00156">
    <property type="entry name" value="REC"/>
    <property type="match status" value="1"/>
</dbReference>
<dbReference type="Proteomes" id="UP000283063">
    <property type="component" value="Chromosome"/>
</dbReference>
<protein>
    <submittedName>
        <fullName evidence="3">Response regulator</fullName>
    </submittedName>
</protein>
<reference evidence="3 4" key="1">
    <citation type="submission" date="2018-10" db="EMBL/GenBank/DDBJ databases">
        <title>Parasedimentitalea marina sp. nov., a psychrophilic bacterium isolated from deep seawater of the New Britain Trench.</title>
        <authorList>
            <person name="Cao J."/>
        </authorList>
    </citation>
    <scope>NUCLEOTIDE SEQUENCE [LARGE SCALE GENOMIC DNA]</scope>
    <source>
        <strain evidence="3 4">W43</strain>
    </source>
</reference>
<dbReference type="InterPro" id="IPR001789">
    <property type="entry name" value="Sig_transdc_resp-reg_receiver"/>
</dbReference>
<organism evidence="3 4">
    <name type="scientific">Parasedimentitalea marina</name>
    <dbReference type="NCBI Taxonomy" id="2483033"/>
    <lineage>
        <taxon>Bacteria</taxon>
        <taxon>Pseudomonadati</taxon>
        <taxon>Pseudomonadota</taxon>
        <taxon>Alphaproteobacteria</taxon>
        <taxon>Rhodobacterales</taxon>
        <taxon>Paracoccaceae</taxon>
        <taxon>Parasedimentitalea</taxon>
    </lineage>
</organism>
<name>A0A3T0N1F8_9RHOB</name>
<evidence type="ECO:0000256" key="1">
    <source>
        <dbReference type="PROSITE-ProRule" id="PRU00169"/>
    </source>
</evidence>
<dbReference type="PROSITE" id="PS50110">
    <property type="entry name" value="RESPONSE_REGULATORY"/>
    <property type="match status" value="1"/>
</dbReference>
<dbReference type="PANTHER" id="PTHR43228:SF1">
    <property type="entry name" value="TWO-COMPONENT RESPONSE REGULATOR ARR22"/>
    <property type="match status" value="1"/>
</dbReference>
<dbReference type="SMART" id="SM00448">
    <property type="entry name" value="REC"/>
    <property type="match status" value="1"/>
</dbReference>
<dbReference type="Gene3D" id="3.40.50.2300">
    <property type="match status" value="1"/>
</dbReference>
<dbReference type="SUPFAM" id="SSF52172">
    <property type="entry name" value="CheY-like"/>
    <property type="match status" value="1"/>
</dbReference>
<keyword evidence="4" id="KW-1185">Reference proteome</keyword>
<dbReference type="Pfam" id="PF00072">
    <property type="entry name" value="Response_reg"/>
    <property type="match status" value="1"/>
</dbReference>
<evidence type="ECO:0000259" key="2">
    <source>
        <dbReference type="PROSITE" id="PS50110"/>
    </source>
</evidence>
<evidence type="ECO:0000313" key="3">
    <source>
        <dbReference type="EMBL" id="AZV77845.1"/>
    </source>
</evidence>